<keyword evidence="3" id="KW-1185">Reference proteome</keyword>
<reference evidence="2 3" key="1">
    <citation type="journal article" date="2021" name="Commun. Biol.">
        <title>The genome of Shorea leprosula (Dipterocarpaceae) highlights the ecological relevance of drought in aseasonal tropical rainforests.</title>
        <authorList>
            <person name="Ng K.K.S."/>
            <person name="Kobayashi M.J."/>
            <person name="Fawcett J.A."/>
            <person name="Hatakeyama M."/>
            <person name="Paape T."/>
            <person name="Ng C.H."/>
            <person name="Ang C.C."/>
            <person name="Tnah L.H."/>
            <person name="Lee C.T."/>
            <person name="Nishiyama T."/>
            <person name="Sese J."/>
            <person name="O'Brien M.J."/>
            <person name="Copetti D."/>
            <person name="Mohd Noor M.I."/>
            <person name="Ong R.C."/>
            <person name="Putra M."/>
            <person name="Sireger I.Z."/>
            <person name="Indrioko S."/>
            <person name="Kosugi Y."/>
            <person name="Izuno A."/>
            <person name="Isagi Y."/>
            <person name="Lee S.L."/>
            <person name="Shimizu K.K."/>
        </authorList>
    </citation>
    <scope>NUCLEOTIDE SEQUENCE [LARGE SCALE GENOMIC DNA]</scope>
    <source>
        <strain evidence="2">214</strain>
    </source>
</reference>
<proteinExistence type="predicted"/>
<dbReference type="AlphaFoldDB" id="A0AAV5LJN2"/>
<keyword evidence="1" id="KW-1133">Transmembrane helix</keyword>
<keyword evidence="1" id="KW-0812">Transmembrane</keyword>
<name>A0AAV5LJN2_9ROSI</name>
<dbReference type="Proteomes" id="UP001054252">
    <property type="component" value="Unassembled WGS sequence"/>
</dbReference>
<accession>A0AAV5LJN2</accession>
<evidence type="ECO:0000256" key="1">
    <source>
        <dbReference type="SAM" id="Phobius"/>
    </source>
</evidence>
<organism evidence="2 3">
    <name type="scientific">Rubroshorea leprosula</name>
    <dbReference type="NCBI Taxonomy" id="152421"/>
    <lineage>
        <taxon>Eukaryota</taxon>
        <taxon>Viridiplantae</taxon>
        <taxon>Streptophyta</taxon>
        <taxon>Embryophyta</taxon>
        <taxon>Tracheophyta</taxon>
        <taxon>Spermatophyta</taxon>
        <taxon>Magnoliopsida</taxon>
        <taxon>eudicotyledons</taxon>
        <taxon>Gunneridae</taxon>
        <taxon>Pentapetalae</taxon>
        <taxon>rosids</taxon>
        <taxon>malvids</taxon>
        <taxon>Malvales</taxon>
        <taxon>Dipterocarpaceae</taxon>
        <taxon>Rubroshorea</taxon>
    </lineage>
</organism>
<evidence type="ECO:0000313" key="2">
    <source>
        <dbReference type="EMBL" id="GKV36907.1"/>
    </source>
</evidence>
<dbReference type="EMBL" id="BPVZ01000119">
    <property type="protein sequence ID" value="GKV36907.1"/>
    <property type="molecule type" value="Genomic_DNA"/>
</dbReference>
<gene>
    <name evidence="2" type="ORF">SLEP1_g44990</name>
</gene>
<evidence type="ECO:0000313" key="3">
    <source>
        <dbReference type="Proteomes" id="UP001054252"/>
    </source>
</evidence>
<sequence>MQDYMKSLASICEAPCGCSCCYFAAFHLPFISASFHQILQRILLHFAATMLWCSSPFFSFCYHLCNFLSICCLLCSFDTTAPTKMKSRTHKMERSISLQLKISH</sequence>
<protein>
    <submittedName>
        <fullName evidence="2">Uncharacterized protein</fullName>
    </submittedName>
</protein>
<feature type="transmembrane region" description="Helical" evidence="1">
    <location>
        <begin position="57"/>
        <end position="77"/>
    </location>
</feature>
<comment type="caution">
    <text evidence="2">The sequence shown here is derived from an EMBL/GenBank/DDBJ whole genome shotgun (WGS) entry which is preliminary data.</text>
</comment>
<keyword evidence="1" id="KW-0472">Membrane</keyword>